<keyword evidence="2" id="KW-0238">DNA-binding</keyword>
<protein>
    <submittedName>
        <fullName evidence="5">Lrp/AsnC family transcriptional regulator</fullName>
    </submittedName>
</protein>
<evidence type="ECO:0000256" key="2">
    <source>
        <dbReference type="ARBA" id="ARBA00023125"/>
    </source>
</evidence>
<dbReference type="EMBL" id="WBJY01000001">
    <property type="protein sequence ID" value="KAB1650343.1"/>
    <property type="molecule type" value="Genomic_DNA"/>
</dbReference>
<dbReference type="Pfam" id="PF13412">
    <property type="entry name" value="HTH_24"/>
    <property type="match status" value="1"/>
</dbReference>
<keyword evidence="3" id="KW-0804">Transcription</keyword>
<reference evidence="5 6" key="1">
    <citation type="submission" date="2019-09" db="EMBL/GenBank/DDBJ databases">
        <title>Phylogeny of genus Pseudoclavibacter and closely related genus.</title>
        <authorList>
            <person name="Li Y."/>
        </authorList>
    </citation>
    <scope>NUCLEOTIDE SEQUENCE [LARGE SCALE GENOMIC DNA]</scope>
    <source>
        <strain evidence="5 6">EGI 60007</strain>
    </source>
</reference>
<evidence type="ECO:0000256" key="1">
    <source>
        <dbReference type="ARBA" id="ARBA00023015"/>
    </source>
</evidence>
<keyword evidence="1" id="KW-0805">Transcription regulation</keyword>
<dbReference type="AlphaFoldDB" id="A0A6H9WMD7"/>
<comment type="caution">
    <text evidence="5">The sequence shown here is derived from an EMBL/GenBank/DDBJ whole genome shotgun (WGS) entry which is preliminary data.</text>
</comment>
<dbReference type="InterPro" id="IPR019887">
    <property type="entry name" value="Tscrpt_reg_AsnC/Lrp_C"/>
</dbReference>
<dbReference type="PANTHER" id="PTHR30154">
    <property type="entry name" value="LEUCINE-RESPONSIVE REGULATORY PROTEIN"/>
    <property type="match status" value="1"/>
</dbReference>
<sequence length="151" mass="17326">MRNERTLDALDREILAELANDARLSNTELARRVGLTAAPCLRRVQRLERDGVIRGYHARVDERLAGRGFEVIVDVDLSRNDRETIEAFEAAVIAVPEIIEARRMLGQPDYYLRVQVVDTEDYERLTLDTLSRLPAVRRLLSHQTMRLIKGS</sequence>
<organism evidence="5 6">
    <name type="scientific">Pseudoclavibacter endophyticus</name>
    <dbReference type="NCBI Taxonomy" id="1778590"/>
    <lineage>
        <taxon>Bacteria</taxon>
        <taxon>Bacillati</taxon>
        <taxon>Actinomycetota</taxon>
        <taxon>Actinomycetes</taxon>
        <taxon>Micrococcales</taxon>
        <taxon>Microbacteriaceae</taxon>
        <taxon>Pseudoclavibacter</taxon>
    </lineage>
</organism>
<dbReference type="InterPro" id="IPR019888">
    <property type="entry name" value="Tscrpt_reg_AsnC-like"/>
</dbReference>
<dbReference type="SMART" id="SM00344">
    <property type="entry name" value="HTH_ASNC"/>
    <property type="match status" value="1"/>
</dbReference>
<dbReference type="SUPFAM" id="SSF54909">
    <property type="entry name" value="Dimeric alpha+beta barrel"/>
    <property type="match status" value="1"/>
</dbReference>
<dbReference type="InterPro" id="IPR011991">
    <property type="entry name" value="ArsR-like_HTH"/>
</dbReference>
<dbReference type="InterPro" id="IPR011008">
    <property type="entry name" value="Dimeric_a/b-barrel"/>
</dbReference>
<dbReference type="InterPro" id="IPR036388">
    <property type="entry name" value="WH-like_DNA-bd_sf"/>
</dbReference>
<evidence type="ECO:0000256" key="3">
    <source>
        <dbReference type="ARBA" id="ARBA00023163"/>
    </source>
</evidence>
<accession>A0A6H9WMD7</accession>
<evidence type="ECO:0000259" key="4">
    <source>
        <dbReference type="PROSITE" id="PS50956"/>
    </source>
</evidence>
<dbReference type="GO" id="GO:0005829">
    <property type="term" value="C:cytosol"/>
    <property type="evidence" value="ECO:0007669"/>
    <property type="project" value="TreeGrafter"/>
</dbReference>
<dbReference type="PROSITE" id="PS50956">
    <property type="entry name" value="HTH_ASNC_2"/>
    <property type="match status" value="1"/>
</dbReference>
<proteinExistence type="predicted"/>
<dbReference type="GO" id="GO:0043200">
    <property type="term" value="P:response to amino acid"/>
    <property type="evidence" value="ECO:0007669"/>
    <property type="project" value="TreeGrafter"/>
</dbReference>
<dbReference type="InterPro" id="IPR036390">
    <property type="entry name" value="WH_DNA-bd_sf"/>
</dbReference>
<dbReference type="SUPFAM" id="SSF46785">
    <property type="entry name" value="Winged helix' DNA-binding domain"/>
    <property type="match status" value="1"/>
</dbReference>
<evidence type="ECO:0000313" key="5">
    <source>
        <dbReference type="EMBL" id="KAB1650343.1"/>
    </source>
</evidence>
<gene>
    <name evidence="5" type="ORF">F8O04_09215</name>
</gene>
<keyword evidence="6" id="KW-1185">Reference proteome</keyword>
<dbReference type="InterPro" id="IPR000485">
    <property type="entry name" value="AsnC-type_HTH_dom"/>
</dbReference>
<dbReference type="InterPro" id="IPR019885">
    <property type="entry name" value="Tscrpt_reg_HTH_AsnC-type_CS"/>
</dbReference>
<dbReference type="CDD" id="cd00090">
    <property type="entry name" value="HTH_ARSR"/>
    <property type="match status" value="1"/>
</dbReference>
<name>A0A6H9WMD7_9MICO</name>
<dbReference type="RefSeq" id="WP_158028928.1">
    <property type="nucleotide sequence ID" value="NZ_BMHG01000001.1"/>
</dbReference>
<dbReference type="PROSITE" id="PS00519">
    <property type="entry name" value="HTH_ASNC_1"/>
    <property type="match status" value="1"/>
</dbReference>
<dbReference type="PRINTS" id="PR00033">
    <property type="entry name" value="HTHASNC"/>
</dbReference>
<feature type="domain" description="HTH asnC-type" evidence="4">
    <location>
        <begin position="7"/>
        <end position="68"/>
    </location>
</feature>
<evidence type="ECO:0000313" key="6">
    <source>
        <dbReference type="Proteomes" id="UP000431744"/>
    </source>
</evidence>
<dbReference type="Gene3D" id="1.10.10.10">
    <property type="entry name" value="Winged helix-like DNA-binding domain superfamily/Winged helix DNA-binding domain"/>
    <property type="match status" value="1"/>
</dbReference>
<dbReference type="Gene3D" id="3.30.70.920">
    <property type="match status" value="1"/>
</dbReference>
<dbReference type="Pfam" id="PF01037">
    <property type="entry name" value="AsnC_trans_reg"/>
    <property type="match status" value="1"/>
</dbReference>
<dbReference type="OrthoDB" id="166264at2"/>
<dbReference type="Proteomes" id="UP000431744">
    <property type="component" value="Unassembled WGS sequence"/>
</dbReference>
<dbReference type="GO" id="GO:0043565">
    <property type="term" value="F:sequence-specific DNA binding"/>
    <property type="evidence" value="ECO:0007669"/>
    <property type="project" value="InterPro"/>
</dbReference>
<dbReference type="PANTHER" id="PTHR30154:SF34">
    <property type="entry name" value="TRANSCRIPTIONAL REGULATOR AZLB"/>
    <property type="match status" value="1"/>
</dbReference>